<feature type="region of interest" description="Disordered" evidence="2">
    <location>
        <begin position="88"/>
        <end position="242"/>
    </location>
</feature>
<feature type="compositionally biased region" description="Basic and acidic residues" evidence="2">
    <location>
        <begin position="143"/>
        <end position="168"/>
    </location>
</feature>
<dbReference type="OrthoDB" id="439808at2759"/>
<dbReference type="SMART" id="SM00360">
    <property type="entry name" value="RRM"/>
    <property type="match status" value="1"/>
</dbReference>
<dbReference type="PROSITE" id="PS50102">
    <property type="entry name" value="RRM"/>
    <property type="match status" value="1"/>
</dbReference>
<protein>
    <submittedName>
        <fullName evidence="4">RNA recognition motif containing protein, putative</fullName>
    </submittedName>
</protein>
<keyword evidence="1" id="KW-0694">RNA-binding</keyword>
<dbReference type="Proteomes" id="UP000033188">
    <property type="component" value="Chromosome 2"/>
</dbReference>
<dbReference type="KEGG" id="bbig:BBBOND_0201830"/>
<evidence type="ECO:0000259" key="3">
    <source>
        <dbReference type="PROSITE" id="PS50102"/>
    </source>
</evidence>
<dbReference type="STRING" id="5866.A0A061D2L9"/>
<dbReference type="InterPro" id="IPR012677">
    <property type="entry name" value="Nucleotide-bd_a/b_plait_sf"/>
</dbReference>
<dbReference type="GO" id="GO:0003723">
    <property type="term" value="F:RNA binding"/>
    <property type="evidence" value="ECO:0007669"/>
    <property type="project" value="UniProtKB-UniRule"/>
</dbReference>
<evidence type="ECO:0000313" key="4">
    <source>
        <dbReference type="EMBL" id="CDR95026.1"/>
    </source>
</evidence>
<feature type="domain" description="RRM" evidence="3">
    <location>
        <begin position="9"/>
        <end position="87"/>
    </location>
</feature>
<dbReference type="InterPro" id="IPR035979">
    <property type="entry name" value="RBD_domain_sf"/>
</dbReference>
<dbReference type="InterPro" id="IPR000504">
    <property type="entry name" value="RRM_dom"/>
</dbReference>
<reference evidence="5" key="1">
    <citation type="submission" date="2014-06" db="EMBL/GenBank/DDBJ databases">
        <authorList>
            <person name="Aslett M."/>
            <person name="De Silva N."/>
        </authorList>
    </citation>
    <scope>NUCLEOTIDE SEQUENCE [LARGE SCALE GENOMIC DNA]</scope>
    <source>
        <strain evidence="5">Bond</strain>
    </source>
</reference>
<dbReference type="VEuPathDB" id="PiroplasmaDB:BBBOND_0201830"/>
<dbReference type="SUPFAM" id="SSF54928">
    <property type="entry name" value="RNA-binding domain, RBD"/>
    <property type="match status" value="1"/>
</dbReference>
<sequence>MEGDKPTGYSLLLRNLRYSTTTQLVREAFERFGKIRDVYLPLDFNTKRPRGFGFVEFSHEADAMEAVKAMDNAKLDGNVITCCMAQDRRKSPNSMRRAYNNATPGRRYDFSPPNARNGQRQDYYPGMRSRSRSPAARYSRRSPSYDRRYPPMRDDYPYYYRRDHDRSPQRYPRHYPPHSREYRDHRPEYMERDARRYTVRPPHIDYARPVHERRRSPPRGPEPEELSPDSHDMQARRPPRKI</sequence>
<dbReference type="GeneID" id="24563567"/>
<dbReference type="EMBL" id="LK391708">
    <property type="protein sequence ID" value="CDR95026.1"/>
    <property type="molecule type" value="Genomic_DNA"/>
</dbReference>
<dbReference type="Gene3D" id="3.30.70.330">
    <property type="match status" value="1"/>
</dbReference>
<evidence type="ECO:0000313" key="5">
    <source>
        <dbReference type="Proteomes" id="UP000033188"/>
    </source>
</evidence>
<dbReference type="RefSeq" id="XP_012767212.1">
    <property type="nucleotide sequence ID" value="XM_012911758.1"/>
</dbReference>
<keyword evidence="5" id="KW-1185">Reference proteome</keyword>
<dbReference type="InterPro" id="IPR050441">
    <property type="entry name" value="RBM"/>
</dbReference>
<gene>
    <name evidence="4" type="ORF">BBBOND_0201830</name>
</gene>
<dbReference type="AlphaFoldDB" id="A0A061D2L9"/>
<proteinExistence type="predicted"/>
<dbReference type="Pfam" id="PF00076">
    <property type="entry name" value="RRM_1"/>
    <property type="match status" value="1"/>
</dbReference>
<dbReference type="PANTHER" id="PTHR48034">
    <property type="entry name" value="TRANSFORMER-2 SEX-DETERMINING PROTEIN-RELATED"/>
    <property type="match status" value="1"/>
</dbReference>
<evidence type="ECO:0000256" key="2">
    <source>
        <dbReference type="SAM" id="MobiDB-lite"/>
    </source>
</evidence>
<accession>A0A061D2L9</accession>
<organism evidence="4 5">
    <name type="scientific">Babesia bigemina</name>
    <dbReference type="NCBI Taxonomy" id="5866"/>
    <lineage>
        <taxon>Eukaryota</taxon>
        <taxon>Sar</taxon>
        <taxon>Alveolata</taxon>
        <taxon>Apicomplexa</taxon>
        <taxon>Aconoidasida</taxon>
        <taxon>Piroplasmida</taxon>
        <taxon>Babesiidae</taxon>
        <taxon>Babesia</taxon>
    </lineage>
</organism>
<feature type="compositionally biased region" description="Basic and acidic residues" evidence="2">
    <location>
        <begin position="178"/>
        <end position="210"/>
    </location>
</feature>
<evidence type="ECO:0000256" key="1">
    <source>
        <dbReference type="PROSITE-ProRule" id="PRU00176"/>
    </source>
</evidence>
<name>A0A061D2L9_BABBI</name>